<dbReference type="InterPro" id="IPR027417">
    <property type="entry name" value="P-loop_NTPase"/>
</dbReference>
<feature type="domain" description="RecF/RecN/SMC N-terminal" evidence="2">
    <location>
        <begin position="79"/>
        <end position="394"/>
    </location>
</feature>
<keyword evidence="1" id="KW-0175">Coiled coil</keyword>
<dbReference type="RefSeq" id="XP_029656809.1">
    <property type="nucleotide sequence ID" value="XM_029800949.1"/>
</dbReference>
<reference evidence="5" key="1">
    <citation type="submission" date="2025-08" db="UniProtKB">
        <authorList>
            <consortium name="RefSeq"/>
        </authorList>
    </citation>
    <scope>IDENTIFICATION</scope>
</reference>
<dbReference type="AlphaFoldDB" id="A0A6P7TWM2"/>
<dbReference type="InterPro" id="IPR003395">
    <property type="entry name" value="RecF/RecN/SMC_N"/>
</dbReference>
<sequence length="397" mass="45325">MIDILSFNEEYMPAFQLVFGRTLICQNLDSAIEIAKREGFDCITLDGSKDCQSTRMAISSLRSELGTELSSQLALDDQIEINKMNKMIQDASSESKHVLSQRTAVGYNLKLMSVQAKEKEMREKIEVVAKELDKISSKYKLIVKRKEECVSKIQKLGALPSEAYESNQNQNQRQLFAALEECNSQLKQYTHVNKKALDQFVDFTSQREHLLNRKEDVDKSYQVINFSTILAITDLINSLNIRKFDAINYTFLQVSEHFTEIFKQLVPQGNAILVMKKGSDVFDNTQVFIVVSFSGNSADMRDMHQLSGGQKSLVALTFIFAIQKCDPAPFYLFDEIDQALDPQHRKAVSGSSEFMLFSEMIEKLSENAQFITTTFRPEFIENSDKIYGVSFRNKVEF</sequence>
<dbReference type="SUPFAM" id="SSF52540">
    <property type="entry name" value="P-loop containing nucleoside triphosphate hydrolases"/>
    <property type="match status" value="1"/>
</dbReference>
<dbReference type="KEGG" id="osn:115230824"/>
<feature type="domain" description="SMC hinge" evidence="3">
    <location>
        <begin position="1"/>
        <end position="35"/>
    </location>
</feature>
<gene>
    <name evidence="5" type="primary">LOC115230824</name>
</gene>
<dbReference type="InterPro" id="IPR036277">
    <property type="entry name" value="SMC_hinge_sf"/>
</dbReference>
<dbReference type="Pfam" id="PF02463">
    <property type="entry name" value="SMC_N"/>
    <property type="match status" value="1"/>
</dbReference>
<dbReference type="InterPro" id="IPR010935">
    <property type="entry name" value="SMC_hinge"/>
</dbReference>
<evidence type="ECO:0000256" key="1">
    <source>
        <dbReference type="ARBA" id="ARBA00023054"/>
    </source>
</evidence>
<organism evidence="4 5">
    <name type="scientific">Octopus sinensis</name>
    <name type="common">East Asian common octopus</name>
    <dbReference type="NCBI Taxonomy" id="2607531"/>
    <lineage>
        <taxon>Eukaryota</taxon>
        <taxon>Metazoa</taxon>
        <taxon>Spiralia</taxon>
        <taxon>Lophotrochozoa</taxon>
        <taxon>Mollusca</taxon>
        <taxon>Cephalopoda</taxon>
        <taxon>Coleoidea</taxon>
        <taxon>Octopodiformes</taxon>
        <taxon>Octopoda</taxon>
        <taxon>Incirrata</taxon>
        <taxon>Octopodidae</taxon>
        <taxon>Octopus</taxon>
    </lineage>
</organism>
<evidence type="ECO:0000259" key="3">
    <source>
        <dbReference type="Pfam" id="PF06470"/>
    </source>
</evidence>
<evidence type="ECO:0000313" key="5">
    <source>
        <dbReference type="RefSeq" id="XP_029656809.1"/>
    </source>
</evidence>
<proteinExistence type="predicted"/>
<dbReference type="Gene3D" id="3.30.70.1620">
    <property type="match status" value="1"/>
</dbReference>
<dbReference type="PANTHER" id="PTHR43977">
    <property type="entry name" value="STRUCTURAL MAINTENANCE OF CHROMOSOMES PROTEIN 3"/>
    <property type="match status" value="1"/>
</dbReference>
<dbReference type="GO" id="GO:0051276">
    <property type="term" value="P:chromosome organization"/>
    <property type="evidence" value="ECO:0007669"/>
    <property type="project" value="InterPro"/>
</dbReference>
<keyword evidence="4" id="KW-1185">Reference proteome</keyword>
<dbReference type="Proteomes" id="UP000515154">
    <property type="component" value="Unplaced"/>
</dbReference>
<dbReference type="GO" id="GO:0005524">
    <property type="term" value="F:ATP binding"/>
    <property type="evidence" value="ECO:0007669"/>
    <property type="project" value="InterPro"/>
</dbReference>
<dbReference type="Pfam" id="PF06470">
    <property type="entry name" value="SMC_hinge"/>
    <property type="match status" value="1"/>
</dbReference>
<dbReference type="Gene3D" id="3.40.50.300">
    <property type="entry name" value="P-loop containing nucleotide triphosphate hydrolases"/>
    <property type="match status" value="1"/>
</dbReference>
<name>A0A6P7TWM2_9MOLL</name>
<dbReference type="SUPFAM" id="SSF75553">
    <property type="entry name" value="Smc hinge domain"/>
    <property type="match status" value="1"/>
</dbReference>
<evidence type="ECO:0000313" key="4">
    <source>
        <dbReference type="Proteomes" id="UP000515154"/>
    </source>
</evidence>
<accession>A0A6P7TWM2</accession>
<protein>
    <submittedName>
        <fullName evidence="5">LOW QUALITY PROTEIN: structural maintenance of chromosomes protein 3-like</fullName>
    </submittedName>
</protein>
<dbReference type="GO" id="GO:0005694">
    <property type="term" value="C:chromosome"/>
    <property type="evidence" value="ECO:0007669"/>
    <property type="project" value="InterPro"/>
</dbReference>
<evidence type="ECO:0000259" key="2">
    <source>
        <dbReference type="Pfam" id="PF02463"/>
    </source>
</evidence>